<evidence type="ECO:0000259" key="6">
    <source>
        <dbReference type="SMART" id="SM00829"/>
    </source>
</evidence>
<protein>
    <submittedName>
        <fullName evidence="7">Alcohol dehydrogenase</fullName>
    </submittedName>
</protein>
<feature type="domain" description="Enoyl reductase (ER)" evidence="6">
    <location>
        <begin position="12"/>
        <end position="310"/>
    </location>
</feature>
<evidence type="ECO:0000256" key="3">
    <source>
        <dbReference type="ARBA" id="ARBA00022723"/>
    </source>
</evidence>
<dbReference type="PANTHER" id="PTHR42940:SF8">
    <property type="entry name" value="VACUOLAR PROTEIN SORTING-ASSOCIATED PROTEIN 11"/>
    <property type="match status" value="1"/>
</dbReference>
<dbReference type="InterPro" id="IPR020843">
    <property type="entry name" value="ER"/>
</dbReference>
<gene>
    <name evidence="7" type="ordered locus">APE_1557.1</name>
</gene>
<dbReference type="eggNOG" id="arCOG01455">
    <property type="taxonomic scope" value="Archaea"/>
</dbReference>
<comment type="cofactor">
    <cofactor evidence="1">
        <name>Zn(2+)</name>
        <dbReference type="ChEBI" id="CHEBI:29105"/>
    </cofactor>
</comment>
<name>Q9YBP2_AERPE</name>
<dbReference type="PANTHER" id="PTHR42940">
    <property type="entry name" value="ALCOHOL DEHYDROGENASE 1-RELATED"/>
    <property type="match status" value="1"/>
</dbReference>
<dbReference type="PATRIC" id="fig|272557.25.peg.1046"/>
<evidence type="ECO:0000256" key="1">
    <source>
        <dbReference type="ARBA" id="ARBA00001947"/>
    </source>
</evidence>
<keyword evidence="4" id="KW-0862">Zinc</keyword>
<evidence type="ECO:0000256" key="2">
    <source>
        <dbReference type="ARBA" id="ARBA00008072"/>
    </source>
</evidence>
<dbReference type="SUPFAM" id="SSF51735">
    <property type="entry name" value="NAD(P)-binding Rossmann-fold domains"/>
    <property type="match status" value="1"/>
</dbReference>
<dbReference type="EnsemblBacteria" id="BAA80556">
    <property type="protein sequence ID" value="BAA80556"/>
    <property type="gene ID" value="APE_1557.1"/>
</dbReference>
<dbReference type="EMBL" id="BA000002">
    <property type="protein sequence ID" value="BAA80556.2"/>
    <property type="molecule type" value="Genomic_DNA"/>
</dbReference>
<evidence type="ECO:0000256" key="5">
    <source>
        <dbReference type="ARBA" id="ARBA00023002"/>
    </source>
</evidence>
<accession>Q9YBP2</accession>
<dbReference type="Gene3D" id="3.90.180.10">
    <property type="entry name" value="Medium-chain alcohol dehydrogenases, catalytic domain"/>
    <property type="match status" value="1"/>
</dbReference>
<dbReference type="Pfam" id="PF00107">
    <property type="entry name" value="ADH_zinc_N"/>
    <property type="match status" value="1"/>
</dbReference>
<evidence type="ECO:0000256" key="4">
    <source>
        <dbReference type="ARBA" id="ARBA00022833"/>
    </source>
</evidence>
<comment type="similarity">
    <text evidence="2">Belongs to the zinc-containing alcohol dehydrogenase family.</text>
</comment>
<dbReference type="AlphaFoldDB" id="Q9YBP2"/>
<dbReference type="InterPro" id="IPR013149">
    <property type="entry name" value="ADH-like_C"/>
</dbReference>
<evidence type="ECO:0000313" key="8">
    <source>
        <dbReference type="Proteomes" id="UP000002518"/>
    </source>
</evidence>
<dbReference type="InterPro" id="IPR036291">
    <property type="entry name" value="NAD(P)-bd_dom_sf"/>
</dbReference>
<dbReference type="InterPro" id="IPR013154">
    <property type="entry name" value="ADH-like_N"/>
</dbReference>
<dbReference type="InterPro" id="IPR011032">
    <property type="entry name" value="GroES-like_sf"/>
</dbReference>
<keyword evidence="5" id="KW-0560">Oxidoreductase</keyword>
<dbReference type="PIR" id="F72637">
    <property type="entry name" value="F72637"/>
</dbReference>
<keyword evidence="8" id="KW-1185">Reference proteome</keyword>
<dbReference type="Proteomes" id="UP000002518">
    <property type="component" value="Chromosome"/>
</dbReference>
<sequence length="312" mass="34128">MKDRFKAAVLYGWREPFRLEEYEVEPPEGWVPVEVRSVGMCGRDLVVWKGGFPNLKPPLVLGHEVFGLHDGRPVSVYPAIAVPGCPDCPPSILGENLPGGYAERVYVPRENLIPLPDTDFNKYAAATCGVATMMHAASVASVRPGERVLVTGASGGVALHGIQYLQLLGAEVVAYTRSREKARVLEEELGVEAVTSLDFYRERGRVDVVMETVGAPTINESMRALRPRGRLVLIGNITGEPVTIKRPALLVMREITISGTAAFTRKEWEAAIKTIAKGGVKPFYKAYRLDQINNALKEALQGARIGRIVINP</sequence>
<evidence type="ECO:0000313" key="7">
    <source>
        <dbReference type="EMBL" id="BAA80556.2"/>
    </source>
</evidence>
<organism evidence="7 8">
    <name type="scientific">Aeropyrum pernix (strain ATCC 700893 / DSM 11879 / JCM 9820 / NBRC 100138 / K1)</name>
    <dbReference type="NCBI Taxonomy" id="272557"/>
    <lineage>
        <taxon>Archaea</taxon>
        <taxon>Thermoproteota</taxon>
        <taxon>Thermoprotei</taxon>
        <taxon>Desulfurococcales</taxon>
        <taxon>Desulfurococcaceae</taxon>
        <taxon>Aeropyrum</taxon>
    </lineage>
</organism>
<dbReference type="STRING" id="272557.APE_1557.1"/>
<keyword evidence="3" id="KW-0479">Metal-binding</keyword>
<reference evidence="7 8" key="1">
    <citation type="journal article" date="1999" name="DNA Res.">
        <title>Complete genome sequence of an aerobic hyper-thermophilic crenarchaeon, Aeropyrum pernix K1.</title>
        <authorList>
            <person name="Kawarabayasi Y."/>
            <person name="Hino Y."/>
            <person name="Horikawa H."/>
            <person name="Yamazaki S."/>
            <person name="Haikawa Y."/>
            <person name="Jin-no K."/>
            <person name="Takahashi M."/>
            <person name="Sekine M."/>
            <person name="Baba S."/>
            <person name="Ankai A."/>
            <person name="Kosugi H."/>
            <person name="Hosoyama A."/>
            <person name="Fukui S."/>
            <person name="Nagai Y."/>
            <person name="Nishijima K."/>
            <person name="Nakazawa H."/>
            <person name="Takamiya M."/>
            <person name="Masuda S."/>
            <person name="Funahashi T."/>
            <person name="Tanaka T."/>
            <person name="Kudoh Y."/>
            <person name="Yamazaki J."/>
            <person name="Kushida N."/>
            <person name="Oguchi A."/>
            <person name="Aoki K."/>
            <person name="Kubota K."/>
            <person name="Nakamura Y."/>
            <person name="Nomura N."/>
            <person name="Sako Y."/>
            <person name="Kikuchi H."/>
        </authorList>
    </citation>
    <scope>NUCLEOTIDE SEQUENCE [LARGE SCALE GENOMIC DNA]</scope>
    <source>
        <strain evidence="8">ATCC 700893 / DSM 11879 / JCM 9820 / NBRC 100138 / K1</strain>
    </source>
</reference>
<proteinExistence type="inferred from homology"/>
<dbReference type="Pfam" id="PF08240">
    <property type="entry name" value="ADH_N"/>
    <property type="match status" value="1"/>
</dbReference>
<dbReference type="SMART" id="SM00829">
    <property type="entry name" value="PKS_ER"/>
    <property type="match status" value="1"/>
</dbReference>
<dbReference type="KEGG" id="ape:APE_1557.1"/>
<dbReference type="SUPFAM" id="SSF50129">
    <property type="entry name" value="GroES-like"/>
    <property type="match status" value="1"/>
</dbReference>
<dbReference type="GO" id="GO:0005737">
    <property type="term" value="C:cytoplasm"/>
    <property type="evidence" value="ECO:0007669"/>
    <property type="project" value="TreeGrafter"/>
</dbReference>
<dbReference type="GO" id="GO:0046872">
    <property type="term" value="F:metal ion binding"/>
    <property type="evidence" value="ECO:0007669"/>
    <property type="project" value="UniProtKB-KW"/>
</dbReference>
<dbReference type="GO" id="GO:0004022">
    <property type="term" value="F:alcohol dehydrogenase (NAD+) activity"/>
    <property type="evidence" value="ECO:0007669"/>
    <property type="project" value="TreeGrafter"/>
</dbReference>